<keyword evidence="6" id="KW-1185">Reference proteome</keyword>
<dbReference type="CDD" id="cd00090">
    <property type="entry name" value="HTH_ARSR"/>
    <property type="match status" value="1"/>
</dbReference>
<organism evidence="5 6">
    <name type="scientific">Microbacterium aerolatum</name>
    <dbReference type="NCBI Taxonomy" id="153731"/>
    <lineage>
        <taxon>Bacteria</taxon>
        <taxon>Bacillati</taxon>
        <taxon>Actinomycetota</taxon>
        <taxon>Actinomycetes</taxon>
        <taxon>Micrococcales</taxon>
        <taxon>Microbacteriaceae</taxon>
        <taxon>Microbacterium</taxon>
    </lineage>
</organism>
<dbReference type="Proteomes" id="UP000321225">
    <property type="component" value="Unassembled WGS sequence"/>
</dbReference>
<accession>A0A511AGZ2</accession>
<dbReference type="Gene3D" id="1.10.10.10">
    <property type="entry name" value="Winged helix-like DNA-binding domain superfamily/Winged helix DNA-binding domain"/>
    <property type="match status" value="1"/>
</dbReference>
<dbReference type="Pfam" id="PF25583">
    <property type="entry name" value="WCX"/>
    <property type="match status" value="1"/>
</dbReference>
<dbReference type="PANTHER" id="PTHR34580">
    <property type="match status" value="1"/>
</dbReference>
<dbReference type="AlphaFoldDB" id="A0A511AGZ2"/>
<dbReference type="InterPro" id="IPR036390">
    <property type="entry name" value="WH_DNA-bd_sf"/>
</dbReference>
<dbReference type="SUPFAM" id="SSF46785">
    <property type="entry name" value="Winged helix' DNA-binding domain"/>
    <property type="match status" value="1"/>
</dbReference>
<evidence type="ECO:0000256" key="3">
    <source>
        <dbReference type="SAM" id="MobiDB-lite"/>
    </source>
</evidence>
<proteinExistence type="predicted"/>
<evidence type="ECO:0000256" key="1">
    <source>
        <dbReference type="ARBA" id="ARBA00023015"/>
    </source>
</evidence>
<sequence>MADTTARALQLLELLQSAQLRTVPELAARLGVDERTIRRDVARLVEQGVPVETLRGRYGGYRLASGQRVLPLMFSNEEVVSVFLGLSHAQAASPRPEVAAETALSKIKRALPAEDARRIDSLLGAMTSASTHGGDAPDPAVMLTLAEAVNCGHVLDIRYQSGKGIPSRRTIHPYGLIAHSRRWYLIAFDTDAQEERTFRVDRIRTARSVPGSFTAPQKLDLESRLLDLFASAKYRWQVQLRVRGSEEQIRAQLPRSVARLERLDSTGEDDQPWHRVEVHAERLDWIPPVIAALGCEVLIDHPDELRDLVRAAAARMLHAAGDDGSHPGNRTSTRARSSA</sequence>
<feature type="region of interest" description="Disordered" evidence="3">
    <location>
        <begin position="320"/>
        <end position="339"/>
    </location>
</feature>
<dbReference type="OrthoDB" id="8555652at2"/>
<dbReference type="GO" id="GO:0003700">
    <property type="term" value="F:DNA-binding transcription factor activity"/>
    <property type="evidence" value="ECO:0007669"/>
    <property type="project" value="InterPro"/>
</dbReference>
<name>A0A511AGZ2_9MICO</name>
<evidence type="ECO:0000313" key="6">
    <source>
        <dbReference type="Proteomes" id="UP000321225"/>
    </source>
</evidence>
<dbReference type="Pfam" id="PF08279">
    <property type="entry name" value="HTH_11"/>
    <property type="match status" value="1"/>
</dbReference>
<dbReference type="InterPro" id="IPR036388">
    <property type="entry name" value="WH-like_DNA-bd_sf"/>
</dbReference>
<dbReference type="PROSITE" id="PS52050">
    <property type="entry name" value="WYL"/>
    <property type="match status" value="1"/>
</dbReference>
<evidence type="ECO:0000256" key="2">
    <source>
        <dbReference type="ARBA" id="ARBA00023163"/>
    </source>
</evidence>
<dbReference type="PROSITE" id="PS51000">
    <property type="entry name" value="HTH_DEOR_2"/>
    <property type="match status" value="1"/>
</dbReference>
<dbReference type="EMBL" id="BJUW01000012">
    <property type="protein sequence ID" value="GEK87296.1"/>
    <property type="molecule type" value="Genomic_DNA"/>
</dbReference>
<dbReference type="PANTHER" id="PTHR34580:SF3">
    <property type="entry name" value="PROTEIN PAFB"/>
    <property type="match status" value="1"/>
</dbReference>
<evidence type="ECO:0000313" key="5">
    <source>
        <dbReference type="EMBL" id="GEK87296.1"/>
    </source>
</evidence>
<reference evidence="5 6" key="1">
    <citation type="submission" date="2019-07" db="EMBL/GenBank/DDBJ databases">
        <title>Whole genome shotgun sequence of Microbacterium aerolatum NBRC 103071.</title>
        <authorList>
            <person name="Hosoyama A."/>
            <person name="Uohara A."/>
            <person name="Ohji S."/>
            <person name="Ichikawa N."/>
        </authorList>
    </citation>
    <scope>NUCLEOTIDE SEQUENCE [LARGE SCALE GENOMIC DNA]</scope>
    <source>
        <strain evidence="5 6">NBRC 103071</strain>
    </source>
</reference>
<dbReference type="RefSeq" id="WP_147039880.1">
    <property type="nucleotide sequence ID" value="NZ_BJUW01000012.1"/>
</dbReference>
<dbReference type="InterPro" id="IPR001034">
    <property type="entry name" value="DeoR_HTH"/>
</dbReference>
<dbReference type="InterPro" id="IPR051534">
    <property type="entry name" value="CBASS_pafABC_assoc_protein"/>
</dbReference>
<feature type="domain" description="HTH deoR-type" evidence="4">
    <location>
        <begin position="4"/>
        <end position="63"/>
    </location>
</feature>
<keyword evidence="1" id="KW-0805">Transcription regulation</keyword>
<comment type="caution">
    <text evidence="5">The sequence shown here is derived from an EMBL/GenBank/DDBJ whole genome shotgun (WGS) entry which is preliminary data.</text>
</comment>
<dbReference type="InterPro" id="IPR011991">
    <property type="entry name" value="ArsR-like_HTH"/>
</dbReference>
<dbReference type="InterPro" id="IPR057727">
    <property type="entry name" value="WCX_dom"/>
</dbReference>
<keyword evidence="2" id="KW-0804">Transcription</keyword>
<dbReference type="InterPro" id="IPR013196">
    <property type="entry name" value="HTH_11"/>
</dbReference>
<protein>
    <submittedName>
        <fullName evidence="5">Transcriptional regulator</fullName>
    </submittedName>
</protein>
<feature type="compositionally biased region" description="Polar residues" evidence="3">
    <location>
        <begin position="328"/>
        <end position="339"/>
    </location>
</feature>
<evidence type="ECO:0000259" key="4">
    <source>
        <dbReference type="PROSITE" id="PS51000"/>
    </source>
</evidence>
<dbReference type="InterPro" id="IPR026881">
    <property type="entry name" value="WYL_dom"/>
</dbReference>
<gene>
    <name evidence="5" type="ORF">MAE01_24720</name>
</gene>
<dbReference type="SMART" id="SM00420">
    <property type="entry name" value="HTH_DEOR"/>
    <property type="match status" value="1"/>
</dbReference>
<dbReference type="InterPro" id="IPR028349">
    <property type="entry name" value="PafC-like"/>
</dbReference>
<dbReference type="Pfam" id="PF13280">
    <property type="entry name" value="WYL"/>
    <property type="match status" value="1"/>
</dbReference>
<dbReference type="PIRSF" id="PIRSF016838">
    <property type="entry name" value="PafC"/>
    <property type="match status" value="1"/>
</dbReference>